<feature type="domain" description="RING-type" evidence="8">
    <location>
        <begin position="750"/>
        <end position="793"/>
    </location>
</feature>
<name>A0A8H3QCK4_9GLOM</name>
<evidence type="ECO:0000256" key="3">
    <source>
        <dbReference type="ARBA" id="ARBA00022525"/>
    </source>
</evidence>
<dbReference type="GO" id="GO:0008270">
    <property type="term" value="F:zinc ion binding"/>
    <property type="evidence" value="ECO:0007669"/>
    <property type="project" value="UniProtKB-KW"/>
</dbReference>
<dbReference type="PROSITE" id="PS50089">
    <property type="entry name" value="ZF_RING_2"/>
    <property type="match status" value="2"/>
</dbReference>
<evidence type="ECO:0000256" key="7">
    <source>
        <dbReference type="PROSITE-ProRule" id="PRU00175"/>
    </source>
</evidence>
<dbReference type="SUPFAM" id="SSF57850">
    <property type="entry name" value="RING/U-box"/>
    <property type="match status" value="2"/>
</dbReference>
<dbReference type="Gene3D" id="3.40.50.300">
    <property type="entry name" value="P-loop containing nucleotide triphosphate hydrolases"/>
    <property type="match status" value="1"/>
</dbReference>
<dbReference type="InterPro" id="IPR027417">
    <property type="entry name" value="P-loop_NTPase"/>
</dbReference>
<keyword evidence="5 7" id="KW-0863">Zinc-finger</keyword>
<dbReference type="GO" id="GO:0005576">
    <property type="term" value="C:extracellular region"/>
    <property type="evidence" value="ECO:0007669"/>
    <property type="project" value="UniProtKB-SubCell"/>
</dbReference>
<evidence type="ECO:0000256" key="1">
    <source>
        <dbReference type="ARBA" id="ARBA00004340"/>
    </source>
</evidence>
<dbReference type="Pfam" id="PF20147">
    <property type="entry name" value="Crinkler"/>
    <property type="match status" value="1"/>
</dbReference>
<evidence type="ECO:0000256" key="5">
    <source>
        <dbReference type="ARBA" id="ARBA00022771"/>
    </source>
</evidence>
<keyword evidence="4" id="KW-0479">Metal-binding</keyword>
<keyword evidence="3" id="KW-0964">Secreted</keyword>
<dbReference type="EMBL" id="BLAL01000011">
    <property type="protein sequence ID" value="GES73957.1"/>
    <property type="molecule type" value="Genomic_DNA"/>
</dbReference>
<protein>
    <recommendedName>
        <fullName evidence="8">RING-type domain-containing protein</fullName>
    </recommendedName>
</protein>
<accession>A0A8H3QCK4</accession>
<sequence>MSTVTISGTQIRLWCLVRGSSSAFYVTIGRDNFIIDLKEVIKNKKQNEFANVDVDQLVLWRVNIDQSQIKTTSIDDILNEEDELENSGLTVGETLPNVEGNSVGVVVRIPEQSGTSAKRTRENSIISTEGPLHPHEGALMLPVYTRDIFKEVTSGIYGGKSYIIHGPYQSGKTTFLLELKETIRSQSSNLKYFSMPEIKGDTLENKRRGFFKFISYRIFKEVLTETETIDKISELEIPYYVLIDEFQYIFTDNELLNVTKDFFQNISSSKVRYVAVGTFILVDLLNDDGELISPFNKASFKLMNLFDRREMGEIFKQYQLNLNESGVPSSLTAEIIKESCGHPASFMILLKHYHDLRPTVNKWGIKLQERLTEYMNGTHIKIKHEINRMDDDEKQYLRGLVEYMADHWYMDLSDLTALDDTVKKLLNFGILNIMDTNSVEDDISCDPVDLLMLGLSYIEPTIVADNRVLNKEGVEKRIMQASLFCIFNDLLSRPKMCLLEVRAKGRERLDLMIVDGDKNLVAYSFKSNKTSQSDFKDPLRQALSYANHYGMDINLVNFYPSGYYLNYVHAPKEIFLINVAHNTTCTQFTITLPSEPSYTQVVNTSSRKKLPDVKMSALLPNKPDFWPDDRAIPLDLVTVIESELALHREENARLMAKITGLEFKKAELIERVMKLEEKQLENVVIKNLLHASCEKYNHINKTGIKMCRTVGYKSERPHPSLTNYRNFAYSILKYLEDDMVGNKEIPELELCSEYTMNILSLSIKALTILSCGHIFHRSCIEKQLLHTKPSTCPFPDCGKNVDIIVDPSFIRRGSQSSQPSGISAISNVISEKFVLNSPAIPKDPMEGIEDSAIPRNQLLCAKCLEEITADFPKDTVFLSCKHAVHYDCIGNPHKKCPTCSGEDLVMFPVEQASRTTQKK</sequence>
<organism evidence="9 10">
    <name type="scientific">Rhizophagus clarus</name>
    <dbReference type="NCBI Taxonomy" id="94130"/>
    <lineage>
        <taxon>Eukaryota</taxon>
        <taxon>Fungi</taxon>
        <taxon>Fungi incertae sedis</taxon>
        <taxon>Mucoromycota</taxon>
        <taxon>Glomeromycotina</taxon>
        <taxon>Glomeromycetes</taxon>
        <taxon>Glomerales</taxon>
        <taxon>Glomeraceae</taxon>
        <taxon>Rhizophagus</taxon>
    </lineage>
</organism>
<comment type="subcellular location">
    <subcellularLocation>
        <location evidence="1">Host cell</location>
    </subcellularLocation>
    <subcellularLocation>
        <location evidence="2">Secreted</location>
    </subcellularLocation>
</comment>
<dbReference type="OrthoDB" id="2319592at2759"/>
<evidence type="ECO:0000256" key="2">
    <source>
        <dbReference type="ARBA" id="ARBA00004613"/>
    </source>
</evidence>
<dbReference type="AlphaFoldDB" id="A0A8H3QCK4"/>
<dbReference type="GO" id="GO:0043657">
    <property type="term" value="C:host cell"/>
    <property type="evidence" value="ECO:0007669"/>
    <property type="project" value="UniProtKB-SubCell"/>
</dbReference>
<dbReference type="Pfam" id="PF13445">
    <property type="entry name" value="zf-RING_UBOX"/>
    <property type="match status" value="1"/>
</dbReference>
<dbReference type="InterPro" id="IPR045379">
    <property type="entry name" value="Crinkler_N"/>
</dbReference>
<gene>
    <name evidence="9" type="ORF">RCL2_000146300</name>
</gene>
<evidence type="ECO:0000256" key="6">
    <source>
        <dbReference type="ARBA" id="ARBA00022833"/>
    </source>
</evidence>
<dbReference type="InterPro" id="IPR013083">
    <property type="entry name" value="Znf_RING/FYVE/PHD"/>
</dbReference>
<dbReference type="SMART" id="SM00184">
    <property type="entry name" value="RING"/>
    <property type="match status" value="2"/>
</dbReference>
<dbReference type="SUPFAM" id="SSF52540">
    <property type="entry name" value="P-loop containing nucleoside triphosphate hydrolases"/>
    <property type="match status" value="1"/>
</dbReference>
<evidence type="ECO:0000313" key="10">
    <source>
        <dbReference type="Proteomes" id="UP000615446"/>
    </source>
</evidence>
<dbReference type="InterPro" id="IPR001841">
    <property type="entry name" value="Znf_RING"/>
</dbReference>
<dbReference type="Proteomes" id="UP000615446">
    <property type="component" value="Unassembled WGS sequence"/>
</dbReference>
<reference evidence="9" key="1">
    <citation type="submission" date="2019-10" db="EMBL/GenBank/DDBJ databases">
        <title>Conservation and host-specific expression of non-tandemly repeated heterogenous ribosome RNA gene in arbuscular mycorrhizal fungi.</title>
        <authorList>
            <person name="Maeda T."/>
            <person name="Kobayashi Y."/>
            <person name="Nakagawa T."/>
            <person name="Ezawa T."/>
            <person name="Yamaguchi K."/>
            <person name="Bino T."/>
            <person name="Nishimoto Y."/>
            <person name="Shigenobu S."/>
            <person name="Kawaguchi M."/>
        </authorList>
    </citation>
    <scope>NUCLEOTIDE SEQUENCE</scope>
    <source>
        <strain evidence="9">HR1</strain>
    </source>
</reference>
<evidence type="ECO:0000256" key="4">
    <source>
        <dbReference type="ARBA" id="ARBA00022723"/>
    </source>
</evidence>
<dbReference type="InterPro" id="IPR027370">
    <property type="entry name" value="Znf-RING_euk"/>
</dbReference>
<evidence type="ECO:0000313" key="9">
    <source>
        <dbReference type="EMBL" id="GES73957.1"/>
    </source>
</evidence>
<feature type="domain" description="RING-type" evidence="8">
    <location>
        <begin position="860"/>
        <end position="900"/>
    </location>
</feature>
<proteinExistence type="predicted"/>
<evidence type="ECO:0000259" key="8">
    <source>
        <dbReference type="PROSITE" id="PS50089"/>
    </source>
</evidence>
<comment type="caution">
    <text evidence="9">The sequence shown here is derived from an EMBL/GenBank/DDBJ whole genome shotgun (WGS) entry which is preliminary data.</text>
</comment>
<dbReference type="Gene3D" id="3.30.40.10">
    <property type="entry name" value="Zinc/RING finger domain, C3HC4 (zinc finger)"/>
    <property type="match status" value="2"/>
</dbReference>
<keyword evidence="6" id="KW-0862">Zinc</keyword>